<proteinExistence type="predicted"/>
<dbReference type="Proteomes" id="UP001499895">
    <property type="component" value="Unassembled WGS sequence"/>
</dbReference>
<keyword evidence="3" id="KW-1185">Reference proteome</keyword>
<dbReference type="Gene3D" id="3.10.180.10">
    <property type="entry name" value="2,3-Dihydroxybiphenyl 1,2-Dioxygenase, domain 1"/>
    <property type="match status" value="1"/>
</dbReference>
<sequence>MIGHLGLNVPDLPAAVAYYDRILPLLDFETYFGDATQHAYRPADGKRGTFLFLYQSAESTEPPAESTTAATGFSRHRTGLQHLAFMARTRGRVREVAALASALGSEIVHAPREFPEYPPPYYATFWTDPHGFLLEAVCHHDRE</sequence>
<gene>
    <name evidence="2" type="ORF">GCM10009544_27140</name>
</gene>
<dbReference type="SUPFAM" id="SSF54593">
    <property type="entry name" value="Glyoxalase/Bleomycin resistance protein/Dihydroxybiphenyl dioxygenase"/>
    <property type="match status" value="1"/>
</dbReference>
<name>A0ABN0ZYI7_9ACTN</name>
<dbReference type="PANTHER" id="PTHR35006">
    <property type="entry name" value="GLYOXALASE FAMILY PROTEIN (AFU_ORTHOLOGUE AFUA_5G14830)"/>
    <property type="match status" value="1"/>
</dbReference>
<protein>
    <submittedName>
        <fullName evidence="2">VOC family protein</fullName>
    </submittedName>
</protein>
<dbReference type="InterPro" id="IPR037523">
    <property type="entry name" value="VOC_core"/>
</dbReference>
<dbReference type="Pfam" id="PF00903">
    <property type="entry name" value="Glyoxalase"/>
    <property type="match status" value="1"/>
</dbReference>
<organism evidence="2 3">
    <name type="scientific">Streptomyces stramineus</name>
    <dbReference type="NCBI Taxonomy" id="173861"/>
    <lineage>
        <taxon>Bacteria</taxon>
        <taxon>Bacillati</taxon>
        <taxon>Actinomycetota</taxon>
        <taxon>Actinomycetes</taxon>
        <taxon>Kitasatosporales</taxon>
        <taxon>Streptomycetaceae</taxon>
        <taxon>Streptomyces</taxon>
    </lineage>
</organism>
<dbReference type="RefSeq" id="WP_344089855.1">
    <property type="nucleotide sequence ID" value="NZ_BAAAHB010000024.1"/>
</dbReference>
<feature type="domain" description="VOC" evidence="1">
    <location>
        <begin position="1"/>
        <end position="139"/>
    </location>
</feature>
<comment type="caution">
    <text evidence="2">The sequence shown here is derived from an EMBL/GenBank/DDBJ whole genome shotgun (WGS) entry which is preliminary data.</text>
</comment>
<evidence type="ECO:0000313" key="2">
    <source>
        <dbReference type="EMBL" id="GAA0463243.1"/>
    </source>
</evidence>
<dbReference type="PROSITE" id="PS51819">
    <property type="entry name" value="VOC"/>
    <property type="match status" value="1"/>
</dbReference>
<accession>A0ABN0ZYI7</accession>
<dbReference type="InterPro" id="IPR004360">
    <property type="entry name" value="Glyas_Fos-R_dOase_dom"/>
</dbReference>
<dbReference type="EMBL" id="BAAAHB010000024">
    <property type="protein sequence ID" value="GAA0463243.1"/>
    <property type="molecule type" value="Genomic_DNA"/>
</dbReference>
<reference evidence="2 3" key="1">
    <citation type="journal article" date="2019" name="Int. J. Syst. Evol. Microbiol.">
        <title>The Global Catalogue of Microorganisms (GCM) 10K type strain sequencing project: providing services to taxonomists for standard genome sequencing and annotation.</title>
        <authorList>
            <consortium name="The Broad Institute Genomics Platform"/>
            <consortium name="The Broad Institute Genome Sequencing Center for Infectious Disease"/>
            <person name="Wu L."/>
            <person name="Ma J."/>
        </authorList>
    </citation>
    <scope>NUCLEOTIDE SEQUENCE [LARGE SCALE GENOMIC DNA]</scope>
    <source>
        <strain evidence="2 3">JCM 10649</strain>
    </source>
</reference>
<evidence type="ECO:0000259" key="1">
    <source>
        <dbReference type="PROSITE" id="PS51819"/>
    </source>
</evidence>
<evidence type="ECO:0000313" key="3">
    <source>
        <dbReference type="Proteomes" id="UP001499895"/>
    </source>
</evidence>
<dbReference type="PANTHER" id="PTHR35006:SF2">
    <property type="entry name" value="GLYOXALASE FAMILY PROTEIN (AFU_ORTHOLOGUE AFUA_5G14830)"/>
    <property type="match status" value="1"/>
</dbReference>
<dbReference type="InterPro" id="IPR029068">
    <property type="entry name" value="Glyas_Bleomycin-R_OHBP_Dase"/>
</dbReference>